<feature type="non-terminal residue" evidence="1">
    <location>
        <position position="334"/>
    </location>
</feature>
<accession>A0A9N9E349</accession>
<dbReference type="OrthoDB" id="5577658at2759"/>
<evidence type="ECO:0000313" key="2">
    <source>
        <dbReference type="Proteomes" id="UP000789739"/>
    </source>
</evidence>
<dbReference type="PANTHER" id="PTHR33266">
    <property type="entry name" value="CHROMOSOME 15, WHOLE GENOME SHOTGUN SEQUENCE"/>
    <property type="match status" value="1"/>
</dbReference>
<reference evidence="1" key="1">
    <citation type="submission" date="2021-06" db="EMBL/GenBank/DDBJ databases">
        <authorList>
            <person name="Kallberg Y."/>
            <person name="Tangrot J."/>
            <person name="Rosling A."/>
        </authorList>
    </citation>
    <scope>NUCLEOTIDE SEQUENCE</scope>
    <source>
        <strain evidence="1">BR232B</strain>
    </source>
</reference>
<comment type="caution">
    <text evidence="1">The sequence shown here is derived from an EMBL/GenBank/DDBJ whole genome shotgun (WGS) entry which is preliminary data.</text>
</comment>
<keyword evidence="2" id="KW-1185">Reference proteome</keyword>
<name>A0A9N9E349_9GLOM</name>
<dbReference type="AlphaFoldDB" id="A0A9N9E349"/>
<sequence length="334" mass="38559">RALLEPHDTLNGNNLFYYLRMALALLPEYHADKTFGIFDQSRKFLFMGYPSEPLVAECAAQCMNCDKIKLEDLIYPLIDLIRKGVVEGGYRGELVAQILLMLAWDTSCRKKHINIATTNVKKHKPIIYTRPLLVKEFLETFIRRSEWEHALEGQVDLQLQENFMNGIIFFTHFVSVVYTPSQDQLRHFLQHAAAVSCRRNQSGVDIIIPVLLNDEKVTYILIQVCNYTVSDSKYKHASQFVNPAYANIEEDPQAAYLSLYMQLGYLRGNIYNLKYETYSEESYNLPPSKKSKVDNISSESQAKIPNEKQEHKASCIKHQMILGLFGLQPFVYHF</sequence>
<evidence type="ECO:0000313" key="1">
    <source>
        <dbReference type="EMBL" id="CAG8662380.1"/>
    </source>
</evidence>
<gene>
    <name evidence="1" type="ORF">PBRASI_LOCUS10854</name>
</gene>
<organism evidence="1 2">
    <name type="scientific">Paraglomus brasilianum</name>
    <dbReference type="NCBI Taxonomy" id="144538"/>
    <lineage>
        <taxon>Eukaryota</taxon>
        <taxon>Fungi</taxon>
        <taxon>Fungi incertae sedis</taxon>
        <taxon>Mucoromycota</taxon>
        <taxon>Glomeromycotina</taxon>
        <taxon>Glomeromycetes</taxon>
        <taxon>Paraglomerales</taxon>
        <taxon>Paraglomeraceae</taxon>
        <taxon>Paraglomus</taxon>
    </lineage>
</organism>
<dbReference type="Proteomes" id="UP000789739">
    <property type="component" value="Unassembled WGS sequence"/>
</dbReference>
<dbReference type="PANTHER" id="PTHR33266:SF1">
    <property type="entry name" value="F-BOX DOMAIN-CONTAINING PROTEIN"/>
    <property type="match status" value="1"/>
</dbReference>
<protein>
    <submittedName>
        <fullName evidence="1">5577_t:CDS:1</fullName>
    </submittedName>
</protein>
<proteinExistence type="predicted"/>
<dbReference type="EMBL" id="CAJVPI010003801">
    <property type="protein sequence ID" value="CAG8662380.1"/>
    <property type="molecule type" value="Genomic_DNA"/>
</dbReference>